<protein>
    <recommendedName>
        <fullName evidence="4">Excinuclease ABC subunit B</fullName>
    </recommendedName>
</protein>
<dbReference type="PROSITE" id="PS51257">
    <property type="entry name" value="PROKAR_LIPOPROTEIN"/>
    <property type="match status" value="1"/>
</dbReference>
<evidence type="ECO:0000256" key="1">
    <source>
        <dbReference type="SAM" id="SignalP"/>
    </source>
</evidence>
<dbReference type="Proteomes" id="UP000295277">
    <property type="component" value="Unassembled WGS sequence"/>
</dbReference>
<accession>A0A4R1YQN0</accession>
<evidence type="ECO:0000313" key="2">
    <source>
        <dbReference type="EMBL" id="TCM80963.1"/>
    </source>
</evidence>
<proteinExistence type="predicted"/>
<evidence type="ECO:0000313" key="3">
    <source>
        <dbReference type="Proteomes" id="UP000295277"/>
    </source>
</evidence>
<organism evidence="2 3">
    <name type="scientific">Rhodovulum steppense</name>
    <dbReference type="NCBI Taxonomy" id="540251"/>
    <lineage>
        <taxon>Bacteria</taxon>
        <taxon>Pseudomonadati</taxon>
        <taxon>Pseudomonadota</taxon>
        <taxon>Alphaproteobacteria</taxon>
        <taxon>Rhodobacterales</taxon>
        <taxon>Paracoccaceae</taxon>
        <taxon>Rhodovulum</taxon>
    </lineage>
</organism>
<dbReference type="OrthoDB" id="7875456at2"/>
<comment type="caution">
    <text evidence="2">The sequence shown here is derived from an EMBL/GenBank/DDBJ whole genome shotgun (WGS) entry which is preliminary data.</text>
</comment>
<evidence type="ECO:0008006" key="4">
    <source>
        <dbReference type="Google" id="ProtNLM"/>
    </source>
</evidence>
<keyword evidence="1" id="KW-0732">Signal</keyword>
<reference evidence="2 3" key="1">
    <citation type="submission" date="2019-03" db="EMBL/GenBank/DDBJ databases">
        <title>Genomic Encyclopedia of Type Strains, Phase IV (KMG-IV): sequencing the most valuable type-strain genomes for metagenomic binning, comparative biology and taxonomic classification.</title>
        <authorList>
            <person name="Goeker M."/>
        </authorList>
    </citation>
    <scope>NUCLEOTIDE SEQUENCE [LARGE SCALE GENOMIC DNA]</scope>
    <source>
        <strain evidence="2 3">DSM 21153</strain>
    </source>
</reference>
<dbReference type="AlphaFoldDB" id="A0A4R1YQN0"/>
<name>A0A4R1YQN0_9RHOB</name>
<feature type="signal peptide" evidence="1">
    <location>
        <begin position="1"/>
        <end position="21"/>
    </location>
</feature>
<gene>
    <name evidence="2" type="ORF">EV216_1195</name>
</gene>
<dbReference type="EMBL" id="SLVM01000019">
    <property type="protein sequence ID" value="TCM80963.1"/>
    <property type="molecule type" value="Genomic_DNA"/>
</dbReference>
<feature type="chain" id="PRO_5020519123" description="Excinuclease ABC subunit B" evidence="1">
    <location>
        <begin position="22"/>
        <end position="130"/>
    </location>
</feature>
<keyword evidence="3" id="KW-1185">Reference proteome</keyword>
<sequence length="130" mass="14679">MRALALICLVALTACTSPRQACERNALYDLGMLDLLIRETEQTIARGYALEREPYRSSSLQLCYGSRFGDRDRIGMAWCSRPEIAFRDRPVAVDLRAERAKLAELRAKRTDTARSAARALEDCRARFPAP</sequence>
<dbReference type="RefSeq" id="WP_132695905.1">
    <property type="nucleotide sequence ID" value="NZ_SLVM01000019.1"/>
</dbReference>